<dbReference type="InterPro" id="IPR023186">
    <property type="entry name" value="IUNH"/>
</dbReference>
<feature type="domain" description="Inosine/uridine-preferring nucleoside hydrolase" evidence="3">
    <location>
        <begin position="5"/>
        <end position="303"/>
    </location>
</feature>
<dbReference type="PANTHER" id="PTHR12304:SF4">
    <property type="entry name" value="URIDINE NUCLEOSIDASE"/>
    <property type="match status" value="1"/>
</dbReference>
<dbReference type="InterPro" id="IPR015910">
    <property type="entry name" value="I/U_nuclsd_hydro_CS"/>
</dbReference>
<keyword evidence="5" id="KW-1185">Reference proteome</keyword>
<comment type="caution">
    <text evidence="4">The sequence shown here is derived from an EMBL/GenBank/DDBJ whole genome shotgun (WGS) entry which is preliminary data.</text>
</comment>
<evidence type="ECO:0000259" key="3">
    <source>
        <dbReference type="Pfam" id="PF01156"/>
    </source>
</evidence>
<organism evidence="4 5">
    <name type="scientific">Clostridium facile</name>
    <dbReference type="NCBI Taxonomy" id="2763035"/>
    <lineage>
        <taxon>Bacteria</taxon>
        <taxon>Bacillati</taxon>
        <taxon>Bacillota</taxon>
        <taxon>Clostridia</taxon>
        <taxon>Eubacteriales</taxon>
        <taxon>Clostridiaceae</taxon>
        <taxon>Clostridium</taxon>
    </lineage>
</organism>
<proteinExistence type="predicted"/>
<accession>A0ABR7IPM6</accession>
<dbReference type="PANTHER" id="PTHR12304">
    <property type="entry name" value="INOSINE-URIDINE PREFERRING NUCLEOSIDE HYDROLASE"/>
    <property type="match status" value="1"/>
</dbReference>
<dbReference type="EMBL" id="JACOQK010000001">
    <property type="protein sequence ID" value="MBC5787095.1"/>
    <property type="molecule type" value="Genomic_DNA"/>
</dbReference>
<sequence length="314" mass="33923">MKLPVLLDCDPGIDDAVAIAVLAAAEQIDLKAITTCAGNQLPSKTYANARNLLYLMGKEQIPVYQGAQKPLYRELLIAGDIHGDTGLGEVVLEQSPAPHTNKSAIQLMGELVAETPGIIIAATGPLTNIAIFLAAYPELKQNIQRIVLMGGAYYGGNLTPCAEFNIAVDPEAAKLVFESGVPIEMFGLDVTRQAQFYQEDIQRLSQLGNRTGKLLAKMVAFHGVHSLQPVLAPPDHVEGMHMHDPCVAAYLLQPELFTMVPVNVAVETKGEYTAGCTVVDYYHKTGRTPNANVAFAVDRKKFVDLVCNQVAKLK</sequence>
<gene>
    <name evidence="4" type="ORF">H8Z77_03530</name>
</gene>
<name>A0ABR7IPM6_9CLOT</name>
<dbReference type="PROSITE" id="PS01247">
    <property type="entry name" value="IUNH"/>
    <property type="match status" value="1"/>
</dbReference>
<keyword evidence="2" id="KW-0326">Glycosidase</keyword>
<evidence type="ECO:0000313" key="5">
    <source>
        <dbReference type="Proteomes" id="UP000649151"/>
    </source>
</evidence>
<dbReference type="SUPFAM" id="SSF53590">
    <property type="entry name" value="Nucleoside hydrolase"/>
    <property type="match status" value="1"/>
</dbReference>
<dbReference type="Gene3D" id="3.90.245.10">
    <property type="entry name" value="Ribonucleoside hydrolase-like"/>
    <property type="match status" value="1"/>
</dbReference>
<protein>
    <submittedName>
        <fullName evidence="4">Nucleoside hydrolase</fullName>
    </submittedName>
</protein>
<evidence type="ECO:0000256" key="2">
    <source>
        <dbReference type="ARBA" id="ARBA00023295"/>
    </source>
</evidence>
<evidence type="ECO:0000256" key="1">
    <source>
        <dbReference type="ARBA" id="ARBA00022801"/>
    </source>
</evidence>
<evidence type="ECO:0000313" key="4">
    <source>
        <dbReference type="EMBL" id="MBC5787095.1"/>
    </source>
</evidence>
<keyword evidence="1 4" id="KW-0378">Hydrolase</keyword>
<dbReference type="GO" id="GO:0016787">
    <property type="term" value="F:hydrolase activity"/>
    <property type="evidence" value="ECO:0007669"/>
    <property type="project" value="UniProtKB-KW"/>
</dbReference>
<dbReference type="Pfam" id="PF01156">
    <property type="entry name" value="IU_nuc_hydro"/>
    <property type="match status" value="1"/>
</dbReference>
<dbReference type="CDD" id="cd02651">
    <property type="entry name" value="nuc_hydro_IU_UC_XIUA"/>
    <property type="match status" value="1"/>
</dbReference>
<reference evidence="4 5" key="1">
    <citation type="submission" date="2020-08" db="EMBL/GenBank/DDBJ databases">
        <title>Genome public.</title>
        <authorList>
            <person name="Liu C."/>
            <person name="Sun Q."/>
        </authorList>
    </citation>
    <scope>NUCLEOTIDE SEQUENCE [LARGE SCALE GENOMIC DNA]</scope>
    <source>
        <strain evidence="4 5">NSJ-27</strain>
    </source>
</reference>
<dbReference type="Proteomes" id="UP000649151">
    <property type="component" value="Unassembled WGS sequence"/>
</dbReference>
<dbReference type="RefSeq" id="WP_186996198.1">
    <property type="nucleotide sequence ID" value="NZ_JACOQK010000001.1"/>
</dbReference>
<dbReference type="InterPro" id="IPR001910">
    <property type="entry name" value="Inosine/uridine_hydrolase_dom"/>
</dbReference>
<dbReference type="InterPro" id="IPR036452">
    <property type="entry name" value="Ribo_hydro-like"/>
</dbReference>